<keyword evidence="2" id="KW-1133">Transmembrane helix</keyword>
<keyword evidence="4" id="KW-1185">Reference proteome</keyword>
<proteinExistence type="predicted"/>
<keyword evidence="2" id="KW-0472">Membrane</keyword>
<accession>A0ABR8RRK3</accession>
<keyword evidence="2" id="KW-0812">Transmembrane</keyword>
<gene>
    <name evidence="3" type="ORF">H9652_08385</name>
</gene>
<name>A0ABR8RRK3_9CELL</name>
<evidence type="ECO:0000256" key="2">
    <source>
        <dbReference type="SAM" id="Phobius"/>
    </source>
</evidence>
<comment type="caution">
    <text evidence="3">The sequence shown here is derived from an EMBL/GenBank/DDBJ whole genome shotgun (WGS) entry which is preliminary data.</text>
</comment>
<sequence>MSTTDHGPSNHEDDLGRALRDLVDDASLPGLDAHLDVVRGRTRRRRAAKKVALGATTLCVAGALGIAAVSLPQDARPEPIAPARSPSATSSPTPASLPTFPTPLTAQALECQQPAPTPTGDRLPALLSIDAAALTVQNLELVDTTVTTTFTDDARITLAGEKWSGAYVVVQDGVIVSSLLPLPETDGPLAPEPGSSVTQELSVDSFASCDPEGLNDHSPSMLPGDYQVFALSRFQLDSWAPVGPDGTVGPETTGALYDGWLVSEPVPLTITPATDTDPVALQDVLLTDTSAVYASLRQAAEAGDPVALDLLVDPSRIPVADGPYGTWTLTVAPNASTGERQRTTSDDGWTLVLRGGAPFSAPAPSGLAFSRFVGTYDVLVDDSGATPTISLQVIEGGMAVEAPATKDREVCDAYIDASRGVDTAGGPLGTYMDDLVLLAGDTVPAADSSLYRELRARWISSPSAWWSIVHGVDLMRTTDVGGDSLALICEGS</sequence>
<dbReference type="Proteomes" id="UP000641803">
    <property type="component" value="Unassembled WGS sequence"/>
</dbReference>
<dbReference type="PROSITE" id="PS00099">
    <property type="entry name" value="THIOLASE_3"/>
    <property type="match status" value="1"/>
</dbReference>
<dbReference type="EMBL" id="JACSQQ010000011">
    <property type="protein sequence ID" value="MBD7950424.1"/>
    <property type="molecule type" value="Genomic_DNA"/>
</dbReference>
<feature type="region of interest" description="Disordered" evidence="1">
    <location>
        <begin position="77"/>
        <end position="102"/>
    </location>
</feature>
<feature type="transmembrane region" description="Helical" evidence="2">
    <location>
        <begin position="51"/>
        <end position="71"/>
    </location>
</feature>
<evidence type="ECO:0000256" key="1">
    <source>
        <dbReference type="SAM" id="MobiDB-lite"/>
    </source>
</evidence>
<organism evidence="3 4">
    <name type="scientific">Oerskovia rustica</name>
    <dbReference type="NCBI Taxonomy" id="2762237"/>
    <lineage>
        <taxon>Bacteria</taxon>
        <taxon>Bacillati</taxon>
        <taxon>Actinomycetota</taxon>
        <taxon>Actinomycetes</taxon>
        <taxon>Micrococcales</taxon>
        <taxon>Cellulomonadaceae</taxon>
        <taxon>Oerskovia</taxon>
    </lineage>
</organism>
<reference evidence="3 4" key="1">
    <citation type="submission" date="2020-08" db="EMBL/GenBank/DDBJ databases">
        <title>A Genomic Blueprint of the Chicken Gut Microbiome.</title>
        <authorList>
            <person name="Gilroy R."/>
            <person name="Ravi A."/>
            <person name="Getino M."/>
            <person name="Pursley I."/>
            <person name="Horton D.L."/>
            <person name="Alikhan N.-F."/>
            <person name="Baker D."/>
            <person name="Gharbi K."/>
            <person name="Hall N."/>
            <person name="Watson M."/>
            <person name="Adriaenssens E.M."/>
            <person name="Foster-Nyarko E."/>
            <person name="Jarju S."/>
            <person name="Secka A."/>
            <person name="Antonio M."/>
            <person name="Oren A."/>
            <person name="Chaudhuri R."/>
            <person name="La Ragione R.M."/>
            <person name="Hildebrand F."/>
            <person name="Pallen M.J."/>
        </authorList>
    </citation>
    <scope>NUCLEOTIDE SEQUENCE [LARGE SCALE GENOMIC DNA]</scope>
    <source>
        <strain evidence="3 4">Sa4CUA1</strain>
    </source>
</reference>
<dbReference type="InterPro" id="IPR020610">
    <property type="entry name" value="Thiolase_AS"/>
</dbReference>
<feature type="compositionally biased region" description="Low complexity" evidence="1">
    <location>
        <begin position="81"/>
        <end position="102"/>
    </location>
</feature>
<evidence type="ECO:0000313" key="3">
    <source>
        <dbReference type="EMBL" id="MBD7950424.1"/>
    </source>
</evidence>
<evidence type="ECO:0000313" key="4">
    <source>
        <dbReference type="Proteomes" id="UP000641803"/>
    </source>
</evidence>
<protein>
    <submittedName>
        <fullName evidence="3">Uncharacterized protein</fullName>
    </submittedName>
</protein>
<dbReference type="RefSeq" id="WP_191795849.1">
    <property type="nucleotide sequence ID" value="NZ_JACSQQ010000011.1"/>
</dbReference>